<dbReference type="PANTHER" id="PTHR21301">
    <property type="entry name" value="REVERSE TRANSCRIPTASE"/>
    <property type="match status" value="1"/>
</dbReference>
<feature type="region of interest" description="Disordered" evidence="1">
    <location>
        <begin position="230"/>
        <end position="268"/>
    </location>
</feature>
<dbReference type="InterPro" id="IPR058912">
    <property type="entry name" value="HTH_animal"/>
</dbReference>
<evidence type="ECO:0000256" key="1">
    <source>
        <dbReference type="SAM" id="MobiDB-lite"/>
    </source>
</evidence>
<dbReference type="EMBL" id="OV696700">
    <property type="protein sequence ID" value="CAH1245983.1"/>
    <property type="molecule type" value="Genomic_DNA"/>
</dbReference>
<dbReference type="AlphaFoldDB" id="A0A8J9Z1S6"/>
<feature type="compositionally biased region" description="Basic and acidic residues" evidence="1">
    <location>
        <begin position="251"/>
        <end position="262"/>
    </location>
</feature>
<accession>A0A8J9Z1S6</accession>
<protein>
    <submittedName>
        <fullName evidence="3">Hypp7622 protein</fullName>
    </submittedName>
</protein>
<keyword evidence="4" id="KW-1185">Reference proteome</keyword>
<evidence type="ECO:0000313" key="3">
    <source>
        <dbReference type="EMBL" id="CAH1245983.1"/>
    </source>
</evidence>
<dbReference type="Proteomes" id="UP000838412">
    <property type="component" value="Chromosome 15"/>
</dbReference>
<organism evidence="3 4">
    <name type="scientific">Branchiostoma lanceolatum</name>
    <name type="common">Common lancelet</name>
    <name type="synonym">Amphioxus lanceolatum</name>
    <dbReference type="NCBI Taxonomy" id="7740"/>
    <lineage>
        <taxon>Eukaryota</taxon>
        <taxon>Metazoa</taxon>
        <taxon>Chordata</taxon>
        <taxon>Cephalochordata</taxon>
        <taxon>Leptocardii</taxon>
        <taxon>Amphioxiformes</taxon>
        <taxon>Branchiostomatidae</taxon>
        <taxon>Branchiostoma</taxon>
    </lineage>
</organism>
<sequence length="268" mass="31074">MLDVLMSRREDGSLKFSVFRKPTHTDQYLMLDSHHPLEHKMGVIRTLRHRADHIITTQEDRTAENEHLKTVLSISGYTKWAWQSPGRNKLTPHPRTHTDTRPKGHVTLPFVAGVTEAISRKIRKAGVAVHSRPHTTIRRLLVAPKDKDSTEYKCGVVYHLSCEDCDAQYVGETERALKKRLTEHKRDYSPVAQHMEAHKHKPGQNVTILDRESRWFERGVKEAVYIRSRSPSLNRDQGRRRLPPPIYNTHVSRDLVTSRRPLDNPTWS</sequence>
<gene>
    <name evidence="3" type="primary">Hypp7622</name>
    <name evidence="3" type="ORF">BLAG_LOCUS8155</name>
</gene>
<dbReference type="Pfam" id="PF26215">
    <property type="entry name" value="HTH_animal"/>
    <property type="match status" value="1"/>
</dbReference>
<dbReference type="PANTHER" id="PTHR21301:SF11">
    <property type="entry name" value="GIY-YIG DOMAIN-CONTAINING PROTEIN"/>
    <property type="match status" value="1"/>
</dbReference>
<reference evidence="3" key="1">
    <citation type="submission" date="2022-01" db="EMBL/GenBank/DDBJ databases">
        <authorList>
            <person name="Braso-Vives M."/>
        </authorList>
    </citation>
    <scope>NUCLEOTIDE SEQUENCE</scope>
</reference>
<feature type="domain" description="Helix-turn-helix" evidence="2">
    <location>
        <begin position="27"/>
        <end position="80"/>
    </location>
</feature>
<dbReference type="OrthoDB" id="6782675at2759"/>
<evidence type="ECO:0000259" key="2">
    <source>
        <dbReference type="Pfam" id="PF26215"/>
    </source>
</evidence>
<feature type="region of interest" description="Disordered" evidence="1">
    <location>
        <begin position="85"/>
        <end position="105"/>
    </location>
</feature>
<evidence type="ECO:0000313" key="4">
    <source>
        <dbReference type="Proteomes" id="UP000838412"/>
    </source>
</evidence>
<name>A0A8J9Z1S6_BRALA</name>
<proteinExistence type="predicted"/>